<evidence type="ECO:0000313" key="5">
    <source>
        <dbReference type="Proteomes" id="UP000196074"/>
    </source>
</evidence>
<dbReference type="GO" id="GO:0005524">
    <property type="term" value="F:ATP binding"/>
    <property type="evidence" value="ECO:0007669"/>
    <property type="project" value="UniProtKB-KW"/>
</dbReference>
<keyword evidence="2" id="KW-0067">ATP-binding</keyword>
<gene>
    <name evidence="4" type="ORF">B5E88_10855</name>
</gene>
<dbReference type="InterPro" id="IPR003593">
    <property type="entry name" value="AAA+_ATPase"/>
</dbReference>
<evidence type="ECO:0000259" key="3">
    <source>
        <dbReference type="PROSITE" id="PS50893"/>
    </source>
</evidence>
<dbReference type="Pfam" id="PF00005">
    <property type="entry name" value="ABC_tran"/>
    <property type="match status" value="1"/>
</dbReference>
<dbReference type="Proteomes" id="UP000196074">
    <property type="component" value="Unassembled WGS sequence"/>
</dbReference>
<dbReference type="PANTHER" id="PTHR24221">
    <property type="entry name" value="ATP-BINDING CASSETTE SUB-FAMILY B"/>
    <property type="match status" value="1"/>
</dbReference>
<dbReference type="SMART" id="SM00382">
    <property type="entry name" value="AAA"/>
    <property type="match status" value="1"/>
</dbReference>
<evidence type="ECO:0000256" key="1">
    <source>
        <dbReference type="ARBA" id="ARBA00022741"/>
    </source>
</evidence>
<dbReference type="PANTHER" id="PTHR24221:SF654">
    <property type="entry name" value="ATP-BINDING CASSETTE SUB-FAMILY B MEMBER 6"/>
    <property type="match status" value="1"/>
</dbReference>
<evidence type="ECO:0000256" key="2">
    <source>
        <dbReference type="ARBA" id="ARBA00022840"/>
    </source>
</evidence>
<dbReference type="GO" id="GO:0016887">
    <property type="term" value="F:ATP hydrolysis activity"/>
    <property type="evidence" value="ECO:0007669"/>
    <property type="project" value="InterPro"/>
</dbReference>
<dbReference type="CDD" id="cd03228">
    <property type="entry name" value="ABCC_MRP_Like"/>
    <property type="match status" value="1"/>
</dbReference>
<evidence type="ECO:0000313" key="4">
    <source>
        <dbReference type="EMBL" id="OUQ08780.1"/>
    </source>
</evidence>
<reference evidence="5" key="1">
    <citation type="submission" date="2017-04" db="EMBL/GenBank/DDBJ databases">
        <title>Function of individual gut microbiota members based on whole genome sequencing of pure cultures obtained from chicken caecum.</title>
        <authorList>
            <person name="Medvecky M."/>
            <person name="Cejkova D."/>
            <person name="Polansky O."/>
            <person name="Karasova D."/>
            <person name="Kubasova T."/>
            <person name="Cizek A."/>
            <person name="Rychlik I."/>
        </authorList>
    </citation>
    <scope>NUCLEOTIDE SEQUENCE [LARGE SCALE GENOMIC DNA]</scope>
    <source>
        <strain evidence="5">An144</strain>
    </source>
</reference>
<dbReference type="GO" id="GO:0034040">
    <property type="term" value="F:ATPase-coupled lipid transmembrane transporter activity"/>
    <property type="evidence" value="ECO:0007669"/>
    <property type="project" value="TreeGrafter"/>
</dbReference>
<sequence length="198" mass="22131">MQDLAKSFGERTLFTHFSHVFERGKKYLLTGSSGCGKSTFFAMLLGDETLDEGQIIFREKNGQTVDNFAANIGLISQSPHLFNQTIRYNLALGSDFTDEQMLKALDQVGLTSEFTDILDVKIENNGENISGGQKIRLEIARSLLRQKEVLLVDEATASLDPENAKKVHELILSLPLTIIEIAHHIDQKAHYDQIIALK</sequence>
<dbReference type="EMBL" id="NFLC01000028">
    <property type="protein sequence ID" value="OUQ08780.1"/>
    <property type="molecule type" value="Genomic_DNA"/>
</dbReference>
<dbReference type="InterPro" id="IPR039421">
    <property type="entry name" value="Type_1_exporter"/>
</dbReference>
<dbReference type="AlphaFoldDB" id="A0A1Y4QUL4"/>
<keyword evidence="1" id="KW-0547">Nucleotide-binding</keyword>
<accession>A0A1Y4QUL4</accession>
<name>A0A1Y4QUL4_9ENTE</name>
<dbReference type="InterPro" id="IPR027417">
    <property type="entry name" value="P-loop_NTPase"/>
</dbReference>
<dbReference type="InterPro" id="IPR003439">
    <property type="entry name" value="ABC_transporter-like_ATP-bd"/>
</dbReference>
<feature type="domain" description="ABC transporter" evidence="3">
    <location>
        <begin position="1"/>
        <end position="197"/>
    </location>
</feature>
<organism evidence="4 5">
    <name type="scientific">Enterococcus cecorum</name>
    <dbReference type="NCBI Taxonomy" id="44008"/>
    <lineage>
        <taxon>Bacteria</taxon>
        <taxon>Bacillati</taxon>
        <taxon>Bacillota</taxon>
        <taxon>Bacilli</taxon>
        <taxon>Lactobacillales</taxon>
        <taxon>Enterococcaceae</taxon>
        <taxon>Enterococcus</taxon>
    </lineage>
</organism>
<dbReference type="PROSITE" id="PS50893">
    <property type="entry name" value="ABC_TRANSPORTER_2"/>
    <property type="match status" value="1"/>
</dbReference>
<proteinExistence type="predicted"/>
<dbReference type="Gene3D" id="3.40.50.300">
    <property type="entry name" value="P-loop containing nucleotide triphosphate hydrolases"/>
    <property type="match status" value="1"/>
</dbReference>
<dbReference type="SUPFAM" id="SSF52540">
    <property type="entry name" value="P-loop containing nucleoside triphosphate hydrolases"/>
    <property type="match status" value="1"/>
</dbReference>
<protein>
    <recommendedName>
        <fullName evidence="3">ABC transporter domain-containing protein</fullName>
    </recommendedName>
</protein>
<comment type="caution">
    <text evidence="4">The sequence shown here is derived from an EMBL/GenBank/DDBJ whole genome shotgun (WGS) entry which is preliminary data.</text>
</comment>